<dbReference type="PANTHER" id="PTHR48079">
    <property type="entry name" value="PROTEIN YEEZ"/>
    <property type="match status" value="1"/>
</dbReference>
<gene>
    <name evidence="2" type="ORF">L227DRAFT_548830</name>
</gene>
<evidence type="ECO:0000259" key="1">
    <source>
        <dbReference type="Pfam" id="PF01370"/>
    </source>
</evidence>
<sequence length="348" mass="38222">MSTAKTPIFLTGATGYIGGSVLVRLLEHPSAETFDITVLVRSAEKAKILESQFGVKAVVGTHQDLNKIESLVENAHVVFHLPDPDDVALINAILRGMRKRHAQFGDLPILIHTSGTGVLADDARGMYVTDTIYDDLNVEQMKSINPNAYHRPVDVLIAEADAQGYVRAHIVLPSLIYGMATHALVRAGVSNNISIQIPWLIRAALDRKQPGMVGYGKSVWPNVHIDDVADLYITVFDAAVRNPDATGHGWSGFYLGESGEHTWYEVSKAIGQVFVDHGISSDPEPTPFTPEELVKYFTSEELAYSAWGSNSRACGRRGRALGWKPRHTTEDMLASIPLEVKALMQRQK</sequence>
<evidence type="ECO:0000313" key="3">
    <source>
        <dbReference type="Proteomes" id="UP000313359"/>
    </source>
</evidence>
<dbReference type="Pfam" id="PF01370">
    <property type="entry name" value="Epimerase"/>
    <property type="match status" value="1"/>
</dbReference>
<name>A0A5C2S7A5_9APHY</name>
<dbReference type="PANTHER" id="PTHR48079:SF6">
    <property type="entry name" value="NAD(P)-BINDING DOMAIN-CONTAINING PROTEIN-RELATED"/>
    <property type="match status" value="1"/>
</dbReference>
<organism evidence="2 3">
    <name type="scientific">Lentinus tigrinus ALCF2SS1-6</name>
    <dbReference type="NCBI Taxonomy" id="1328759"/>
    <lineage>
        <taxon>Eukaryota</taxon>
        <taxon>Fungi</taxon>
        <taxon>Dikarya</taxon>
        <taxon>Basidiomycota</taxon>
        <taxon>Agaricomycotina</taxon>
        <taxon>Agaricomycetes</taxon>
        <taxon>Polyporales</taxon>
        <taxon>Polyporaceae</taxon>
        <taxon>Lentinus</taxon>
    </lineage>
</organism>
<accession>A0A5C2S7A5</accession>
<dbReference type="OrthoDB" id="10262413at2759"/>
<reference evidence="2" key="1">
    <citation type="journal article" date="2018" name="Genome Biol. Evol.">
        <title>Genomics and development of Lentinus tigrinus, a white-rot wood-decaying mushroom with dimorphic fruiting bodies.</title>
        <authorList>
            <person name="Wu B."/>
            <person name="Xu Z."/>
            <person name="Knudson A."/>
            <person name="Carlson A."/>
            <person name="Chen N."/>
            <person name="Kovaka S."/>
            <person name="LaButti K."/>
            <person name="Lipzen A."/>
            <person name="Pennachio C."/>
            <person name="Riley R."/>
            <person name="Schakwitz W."/>
            <person name="Umezawa K."/>
            <person name="Ohm R.A."/>
            <person name="Grigoriev I.V."/>
            <person name="Nagy L.G."/>
            <person name="Gibbons J."/>
            <person name="Hibbett D."/>
        </authorList>
    </citation>
    <scope>NUCLEOTIDE SEQUENCE [LARGE SCALE GENOMIC DNA]</scope>
    <source>
        <strain evidence="2">ALCF2SS1-6</strain>
    </source>
</reference>
<dbReference type="Proteomes" id="UP000313359">
    <property type="component" value="Unassembled WGS sequence"/>
</dbReference>
<proteinExistence type="predicted"/>
<dbReference type="InterPro" id="IPR051783">
    <property type="entry name" value="NAD(P)-dependent_oxidoreduct"/>
</dbReference>
<keyword evidence="3" id="KW-1185">Reference proteome</keyword>
<dbReference type="InterPro" id="IPR001509">
    <property type="entry name" value="Epimerase_deHydtase"/>
</dbReference>
<dbReference type="SUPFAM" id="SSF51735">
    <property type="entry name" value="NAD(P)-binding Rossmann-fold domains"/>
    <property type="match status" value="1"/>
</dbReference>
<dbReference type="EMBL" id="ML122269">
    <property type="protein sequence ID" value="RPD59610.1"/>
    <property type="molecule type" value="Genomic_DNA"/>
</dbReference>
<protein>
    <submittedName>
        <fullName evidence="2">NAD-P-binding protein</fullName>
    </submittedName>
</protein>
<dbReference type="Gene3D" id="3.40.50.720">
    <property type="entry name" value="NAD(P)-binding Rossmann-like Domain"/>
    <property type="match status" value="1"/>
</dbReference>
<dbReference type="InterPro" id="IPR036291">
    <property type="entry name" value="NAD(P)-bd_dom_sf"/>
</dbReference>
<evidence type="ECO:0000313" key="2">
    <source>
        <dbReference type="EMBL" id="RPD59610.1"/>
    </source>
</evidence>
<dbReference type="GO" id="GO:0004029">
    <property type="term" value="F:aldehyde dehydrogenase (NAD+) activity"/>
    <property type="evidence" value="ECO:0007669"/>
    <property type="project" value="TreeGrafter"/>
</dbReference>
<dbReference type="AlphaFoldDB" id="A0A5C2S7A5"/>
<feature type="domain" description="NAD-dependent epimerase/dehydratase" evidence="1">
    <location>
        <begin position="8"/>
        <end position="239"/>
    </location>
</feature>
<dbReference type="GO" id="GO:0005737">
    <property type="term" value="C:cytoplasm"/>
    <property type="evidence" value="ECO:0007669"/>
    <property type="project" value="TreeGrafter"/>
</dbReference>
<dbReference type="STRING" id="1328759.A0A5C2S7A5"/>